<keyword evidence="4 6" id="KW-0687">Ribonucleoprotein</keyword>
<organism evidence="9">
    <name type="scientific">uncultured Sporomusa sp</name>
    <dbReference type="NCBI Taxonomy" id="307249"/>
    <lineage>
        <taxon>Bacteria</taxon>
        <taxon>Bacillati</taxon>
        <taxon>Bacillota</taxon>
        <taxon>Negativicutes</taxon>
        <taxon>Selenomonadales</taxon>
        <taxon>Sporomusaceae</taxon>
        <taxon>Sporomusa</taxon>
        <taxon>environmental samples</taxon>
    </lineage>
</organism>
<name>A0A212LWH8_9FIRM</name>
<dbReference type="RefSeq" id="WP_075752834.1">
    <property type="nucleotide sequence ID" value="NZ_LT608335.1"/>
</dbReference>
<evidence type="ECO:0000313" key="9">
    <source>
        <dbReference type="EMBL" id="SCM81779.1"/>
    </source>
</evidence>
<dbReference type="PANTHER" id="PTHR12220:SF13">
    <property type="entry name" value="LARGE RIBOSOMAL SUBUNIT PROTEIN UL16M"/>
    <property type="match status" value="1"/>
</dbReference>
<proteinExistence type="inferred from homology"/>
<dbReference type="InterPro" id="IPR047873">
    <property type="entry name" value="Ribosomal_uL16"/>
</dbReference>
<dbReference type="PANTHER" id="PTHR12220">
    <property type="entry name" value="50S/60S RIBOSOMAL PROTEIN L16"/>
    <property type="match status" value="1"/>
</dbReference>
<dbReference type="EMBL" id="FMJE01000004">
    <property type="protein sequence ID" value="SCM81779.1"/>
    <property type="molecule type" value="Genomic_DNA"/>
</dbReference>
<evidence type="ECO:0000256" key="4">
    <source>
        <dbReference type="ARBA" id="ARBA00023274"/>
    </source>
</evidence>
<dbReference type="InterPro" id="IPR016180">
    <property type="entry name" value="Ribosomal_uL16_dom"/>
</dbReference>
<dbReference type="GO" id="GO:0006412">
    <property type="term" value="P:translation"/>
    <property type="evidence" value="ECO:0007669"/>
    <property type="project" value="UniProtKB-UniRule"/>
</dbReference>
<evidence type="ECO:0000256" key="3">
    <source>
        <dbReference type="ARBA" id="ARBA00022980"/>
    </source>
</evidence>
<keyword evidence="6 8" id="KW-0699">rRNA-binding</keyword>
<protein>
    <recommendedName>
        <fullName evidence="5 6">Large ribosomal subunit protein uL16</fullName>
    </recommendedName>
</protein>
<dbReference type="InterPro" id="IPR036920">
    <property type="entry name" value="Ribosomal_uL16_sf"/>
</dbReference>
<sequence length="158" mass="17564">MLIPKRVKHRKQFRGRMTGKATKGNTVSHGEFGLVALEPAWITNRQIEAARIAMTRYIKRGGKVWIKIFPDKPITAKPAETRMGSGKGSPEYWVAVVKPGRVMFEMDGVAEEVAREAMRLAAHKLPIKTKFVKREDTAHLDMDAPGVNAKLGGEINEG</sequence>
<dbReference type="PROSITE" id="PS00586">
    <property type="entry name" value="RIBOSOMAL_L16_1"/>
    <property type="match status" value="1"/>
</dbReference>
<reference evidence="9" key="1">
    <citation type="submission" date="2016-08" db="EMBL/GenBank/DDBJ databases">
        <authorList>
            <person name="Seilhamer J.J."/>
        </authorList>
    </citation>
    <scope>NUCLEOTIDE SEQUENCE</scope>
    <source>
        <strain evidence="9">86</strain>
    </source>
</reference>
<evidence type="ECO:0000256" key="6">
    <source>
        <dbReference type="HAMAP-Rule" id="MF_01342"/>
    </source>
</evidence>
<dbReference type="GO" id="GO:0000049">
    <property type="term" value="F:tRNA binding"/>
    <property type="evidence" value="ECO:0007669"/>
    <property type="project" value="UniProtKB-KW"/>
</dbReference>
<dbReference type="AlphaFoldDB" id="A0A212LWH8"/>
<dbReference type="GO" id="GO:0019843">
    <property type="term" value="F:rRNA binding"/>
    <property type="evidence" value="ECO:0007669"/>
    <property type="project" value="UniProtKB-UniRule"/>
</dbReference>
<dbReference type="Gene3D" id="3.90.1170.10">
    <property type="entry name" value="Ribosomal protein L10e/L16"/>
    <property type="match status" value="1"/>
</dbReference>
<dbReference type="HAMAP" id="MF_01342">
    <property type="entry name" value="Ribosomal_uL16"/>
    <property type="match status" value="1"/>
</dbReference>
<gene>
    <name evidence="6 9" type="primary">rplP</name>
    <name evidence="9" type="ORF">KL86SPO_40263</name>
</gene>
<dbReference type="GO" id="GO:0003735">
    <property type="term" value="F:structural constituent of ribosome"/>
    <property type="evidence" value="ECO:0007669"/>
    <property type="project" value="InterPro"/>
</dbReference>
<dbReference type="PROSITE" id="PS00701">
    <property type="entry name" value="RIBOSOMAL_L16_2"/>
    <property type="match status" value="1"/>
</dbReference>
<evidence type="ECO:0000256" key="2">
    <source>
        <dbReference type="ARBA" id="ARBA00022555"/>
    </source>
</evidence>
<keyword evidence="6 8" id="KW-0694">RNA-binding</keyword>
<dbReference type="GO" id="GO:0022625">
    <property type="term" value="C:cytosolic large ribosomal subunit"/>
    <property type="evidence" value="ECO:0007669"/>
    <property type="project" value="TreeGrafter"/>
</dbReference>
<keyword evidence="2 6" id="KW-0820">tRNA-binding</keyword>
<dbReference type="SUPFAM" id="SSF54686">
    <property type="entry name" value="Ribosomal protein L16p/L10e"/>
    <property type="match status" value="1"/>
</dbReference>
<dbReference type="Pfam" id="PF00252">
    <property type="entry name" value="Ribosomal_L16"/>
    <property type="match status" value="1"/>
</dbReference>
<evidence type="ECO:0000256" key="8">
    <source>
        <dbReference type="RuleBase" id="RU004414"/>
    </source>
</evidence>
<evidence type="ECO:0000256" key="1">
    <source>
        <dbReference type="ARBA" id="ARBA00008931"/>
    </source>
</evidence>
<dbReference type="NCBIfam" id="TIGR01164">
    <property type="entry name" value="rplP_bact"/>
    <property type="match status" value="1"/>
</dbReference>
<accession>A0A212LWH8</accession>
<evidence type="ECO:0000256" key="7">
    <source>
        <dbReference type="RuleBase" id="RU004413"/>
    </source>
</evidence>
<dbReference type="CDD" id="cd01433">
    <property type="entry name" value="Ribosomal_L16_L10e"/>
    <property type="match status" value="1"/>
</dbReference>
<dbReference type="PRINTS" id="PR00060">
    <property type="entry name" value="RIBOSOMALL16"/>
</dbReference>
<comment type="function">
    <text evidence="6 8">Binds 23S rRNA and is also seen to make contacts with the A and possibly P site tRNAs.</text>
</comment>
<comment type="similarity">
    <text evidence="1 6 7">Belongs to the universal ribosomal protein uL16 family.</text>
</comment>
<keyword evidence="3 6" id="KW-0689">Ribosomal protein</keyword>
<dbReference type="InterPro" id="IPR020798">
    <property type="entry name" value="Ribosomal_uL16_CS"/>
</dbReference>
<dbReference type="InterPro" id="IPR000114">
    <property type="entry name" value="Ribosomal_uL16_bact-type"/>
</dbReference>
<evidence type="ECO:0000256" key="5">
    <source>
        <dbReference type="ARBA" id="ARBA00035198"/>
    </source>
</evidence>
<dbReference type="FunFam" id="3.90.1170.10:FF:000001">
    <property type="entry name" value="50S ribosomal protein L16"/>
    <property type="match status" value="1"/>
</dbReference>
<comment type="subunit">
    <text evidence="6 8">Part of the 50S ribosomal subunit.</text>
</comment>